<gene>
    <name evidence="3" type="ORF">DH2020_022559</name>
</gene>
<evidence type="ECO:0000256" key="1">
    <source>
        <dbReference type="SAM" id="SignalP"/>
    </source>
</evidence>
<name>A0ABR0WHC3_REHGL</name>
<evidence type="ECO:0000313" key="3">
    <source>
        <dbReference type="EMBL" id="KAK6145739.1"/>
    </source>
</evidence>
<protein>
    <recommendedName>
        <fullName evidence="2">Retrovirus-related Pol polyprotein from transposon TNT 1-94-like beta-barrel domain-containing protein</fullName>
    </recommendedName>
</protein>
<dbReference type="Pfam" id="PF22936">
    <property type="entry name" value="Pol_BBD"/>
    <property type="match status" value="1"/>
</dbReference>
<dbReference type="InterPro" id="IPR054722">
    <property type="entry name" value="PolX-like_BBD"/>
</dbReference>
<dbReference type="EMBL" id="JABTTQ020000012">
    <property type="protein sequence ID" value="KAK6145739.1"/>
    <property type="molecule type" value="Genomic_DNA"/>
</dbReference>
<proteinExistence type="predicted"/>
<dbReference type="Proteomes" id="UP001318860">
    <property type="component" value="Unassembled WGS sequence"/>
</dbReference>
<keyword evidence="1" id="KW-0732">Signal</keyword>
<dbReference type="Pfam" id="PF14223">
    <property type="entry name" value="Retrotran_gag_2"/>
    <property type="match status" value="1"/>
</dbReference>
<feature type="domain" description="Retrovirus-related Pol polyprotein from transposon TNT 1-94-like beta-barrel" evidence="2">
    <location>
        <begin position="185"/>
        <end position="265"/>
    </location>
</feature>
<dbReference type="PANTHER" id="PTHR47592:SF27">
    <property type="entry name" value="OS08G0421700 PROTEIN"/>
    <property type="match status" value="1"/>
</dbReference>
<evidence type="ECO:0000313" key="4">
    <source>
        <dbReference type="Proteomes" id="UP001318860"/>
    </source>
</evidence>
<reference evidence="3 4" key="1">
    <citation type="journal article" date="2021" name="Comput. Struct. Biotechnol. J.">
        <title>De novo genome assembly of the potent medicinal plant Rehmannia glutinosa using nanopore technology.</title>
        <authorList>
            <person name="Ma L."/>
            <person name="Dong C."/>
            <person name="Song C."/>
            <person name="Wang X."/>
            <person name="Zheng X."/>
            <person name="Niu Y."/>
            <person name="Chen S."/>
            <person name="Feng W."/>
        </authorList>
    </citation>
    <scope>NUCLEOTIDE SEQUENCE [LARGE SCALE GENOMIC DNA]</scope>
    <source>
        <strain evidence="3">DH-2019</strain>
    </source>
</reference>
<comment type="caution">
    <text evidence="3">The sequence shown here is derived from an EMBL/GenBank/DDBJ whole genome shotgun (WGS) entry which is preliminary data.</text>
</comment>
<feature type="chain" id="PRO_5045318485" description="Retrovirus-related Pol polyprotein from transposon TNT 1-94-like beta-barrel domain-containing protein" evidence="1">
    <location>
        <begin position="20"/>
        <end position="294"/>
    </location>
</feature>
<keyword evidence="4" id="KW-1185">Reference proteome</keyword>
<feature type="signal peptide" evidence="1">
    <location>
        <begin position="1"/>
        <end position="19"/>
    </location>
</feature>
<organism evidence="3 4">
    <name type="scientific">Rehmannia glutinosa</name>
    <name type="common">Chinese foxglove</name>
    <dbReference type="NCBI Taxonomy" id="99300"/>
    <lineage>
        <taxon>Eukaryota</taxon>
        <taxon>Viridiplantae</taxon>
        <taxon>Streptophyta</taxon>
        <taxon>Embryophyta</taxon>
        <taxon>Tracheophyta</taxon>
        <taxon>Spermatophyta</taxon>
        <taxon>Magnoliopsida</taxon>
        <taxon>eudicotyledons</taxon>
        <taxon>Gunneridae</taxon>
        <taxon>Pentapetalae</taxon>
        <taxon>asterids</taxon>
        <taxon>lamiids</taxon>
        <taxon>Lamiales</taxon>
        <taxon>Orobanchaceae</taxon>
        <taxon>Rehmannieae</taxon>
        <taxon>Rehmannia</taxon>
    </lineage>
</organism>
<sequence>MTKMLFYLTTLSLARFLKEDPPAVQEGENNRESLIALDAWKHSDFLCKNYILNGLDNTLYNVYSTMKTRKELWESLEKKYKTEDAGTKKFIVGKFLDYKMVDSRTVISQVQELQVLLHDIHAENRIEEDNRKSDKKNRGQFWQAKANVVESDSKSNNKKRKISLQEMSLAVVVSECNNVGNPREWWVDTGATRHICADKAMFSNYKLVGGELLFMENSASSKVEGQGKITLKMTSGKELVLNNVLHVPDIRKNLVSGSLLSKNGFKLVFVADKFVLTKNDVMWGKVIFVMECSR</sequence>
<evidence type="ECO:0000259" key="2">
    <source>
        <dbReference type="Pfam" id="PF22936"/>
    </source>
</evidence>
<dbReference type="PANTHER" id="PTHR47592">
    <property type="entry name" value="PBF68 PROTEIN"/>
    <property type="match status" value="1"/>
</dbReference>
<accession>A0ABR0WHC3</accession>